<feature type="region of interest" description="Disordered" evidence="2">
    <location>
        <begin position="1298"/>
        <end position="1528"/>
    </location>
</feature>
<feature type="region of interest" description="Disordered" evidence="2">
    <location>
        <begin position="461"/>
        <end position="514"/>
    </location>
</feature>
<accession>A0A1B0CKX4</accession>
<dbReference type="EnsemblMetazoa" id="LLOJ005261-RA">
    <property type="protein sequence ID" value="LLOJ005261-PA"/>
    <property type="gene ID" value="LLOJ005261"/>
</dbReference>
<dbReference type="EMBL" id="AJWK01016736">
    <property type="status" value="NOT_ANNOTATED_CDS"/>
    <property type="molecule type" value="Genomic_DNA"/>
</dbReference>
<feature type="compositionally biased region" description="Acidic residues" evidence="2">
    <location>
        <begin position="1397"/>
        <end position="1409"/>
    </location>
</feature>
<feature type="compositionally biased region" description="Acidic residues" evidence="2">
    <location>
        <begin position="1311"/>
        <end position="1330"/>
    </location>
</feature>
<dbReference type="PANTHER" id="PTHR13958">
    <property type="entry name" value="CENTROSOME-ASSOCIATED PROTEIN 350"/>
    <property type="match status" value="1"/>
</dbReference>
<feature type="compositionally biased region" description="Polar residues" evidence="2">
    <location>
        <begin position="461"/>
        <end position="472"/>
    </location>
</feature>
<dbReference type="VEuPathDB" id="VectorBase:LLONM1_010258"/>
<dbReference type="GO" id="GO:0005813">
    <property type="term" value="C:centrosome"/>
    <property type="evidence" value="ECO:0007669"/>
    <property type="project" value="InterPro"/>
</dbReference>
<feature type="region of interest" description="Disordered" evidence="2">
    <location>
        <begin position="75"/>
        <end position="141"/>
    </location>
</feature>
<feature type="region of interest" description="Disordered" evidence="2">
    <location>
        <begin position="348"/>
        <end position="385"/>
    </location>
</feature>
<feature type="compositionally biased region" description="Low complexity" evidence="2">
    <location>
        <begin position="1444"/>
        <end position="1467"/>
    </location>
</feature>
<feature type="compositionally biased region" description="Basic and acidic residues" evidence="2">
    <location>
        <begin position="488"/>
        <end position="500"/>
    </location>
</feature>
<sequence length="1823" mass="206426">MDENFTEMDVMKVSEEELRQMRRDREKMSEEFQHFLEMNLKKSSHDDNKSQIECELAQQQQQKVLNSLNVTQAARNLNESPRSPLHLSPRDGMKTPRGISSSAMSIRDAMARESPSKAVKSVVGGGDDEKKIPPHGRRTAPADEMTVCKKVKTYDPIETRRYMRDQQRKRQEELKKTITDDRARKQEIQKRLSELQESTRRILGRNVKPKVGKDVRKVGAPNHRVKATKPPMDMPKKAAVAKDATIIISSPGSQKLVDQAAIKGSNATKSPRINTTERYDQQGNFHRNVRITGTPKIPQSVNINDLGDRNLLLEKDKSICEKNPQTPESGMKTDETASVKRAIAVGEDSTRTKSIEEKLEVPSHLKLSPSKGEKKKKHPRGNLPHWLRPTSINTYPYDFITSVREKLDAISNAKLPEKSSFTITNIHKDLPTSLSSGSGRDAKTDKWTDINRWTRQQEYNANRGRTSYTQSLEDPPLFPGSYIKKSHQKSDVKKKSDQKSTSDPLTNFSSMSIHVPDSNTISDISSIQSEIFPSSIRLSSTKITNQNERAASVSDGAKTANASLVEETHISGESVKGVADECIAPVPRDNNQLSPLSTELADTMRIMSPRRRERGELVIMKATNDDGNNNEGGGKIGGFSNLSSDKFQPLDTSANKAEIHGGNLTDLLEAFNRSLSQVIQMNQQLYSALSKSPNVPKMIKNPQENALECVKEIPEDATKQQQQPPVDVEGIFEEVKSTVKNADGQKLDDATALRESVSEIDGSEGVDKSGEIDLGPIAVNCRDNMNAGASNGLAARAAKDLARDGDLMDAKEANSTIGSDIFAVFNQTDMEVSYVSSGGDEARETSITYSNIGLFEQMIKTEKLKGDHLMTMIRMREKALIDRTRGQIAWLELQKKRFREKGKVLEITAIRKKQRAILLKLERERGQLQKQLQLQSQPTSRKSPSHRVRVVEKTFSNIVTLRRSPIPSENRGALKGYEMEAGTTLERLLEQREQELQKRRKHVEFLIQWHQRLEKEEKDVKEIEKKLLNCNLERFAEKNIPALMEIPDVPGKDDGTLRRVEEIDRSLQLLSSIVEKSEEEVVEVRGMKLNLLWKKLIGREENKFLPEKVYRMTREDFSQLYEEAKIAVLREFHNERHIRHLLEESMTSATKESASHNSTEEKTLIDDFREYTTDDFETVTSVRETANELGNDAHPKGSGQENVEDSFEEEEASKSNGEESQIENFSKNSEFKGNSEAPEEVLAALSASQEAAEDTFQGDSLRIQEVTEETPKTEIPSALFSPEIISQADEEQLISEMTLPSFSETTIVEEPTLEEIEGTEEEEEEEEEAQIAERSEIVEKSHENTSQQQHSEGEREKFSDSALSVHSTAENLDKTPNISQESLNTLQDVESVPIESLQDDEEVDEEEEKDIPTELEKRIIQVDVSLKDLSSTMEKSPILEVLSPREGSSTSAGSSTSSPEASLESSEGTTNQEEKTEENVSNEEESIPQESSSRYSAQESYSEGFQKSPDDSQGAGNYSQQKIRDYKIPNRMPDIISEAELLRRQQMQIEQEIKQLEQTVPAVFLREIPNKPPPPYVPPAQDSPLATIFPSEERVVDLVMNRTKELFFSTNPEADKSDGYGITNVYEKIIIGMCEEIFGEIKETLDTHYDAPFQRVRLYKNKLCFYNPPDRLKCIQEHILEAIRQILQGGGNYSRIQASCRRKRDQIDEIVIEEMLEDDWKLLEQREQELQKRRKHVEFLMQWHQRLEKEEKDVKEIEKKLLNCNLERFAEKNIPALMEIPDVAGKDDGTLRRVEEIDRSLQLLSSIVEKSEEEAVEVRGMKL</sequence>
<dbReference type="GO" id="GO:0008017">
    <property type="term" value="F:microtubule binding"/>
    <property type="evidence" value="ECO:0007669"/>
    <property type="project" value="InterPro"/>
</dbReference>
<dbReference type="InterPro" id="IPR028750">
    <property type="entry name" value="CEP350/CC187"/>
</dbReference>
<feature type="compositionally biased region" description="Basic and acidic residues" evidence="2">
    <location>
        <begin position="348"/>
        <end position="363"/>
    </location>
</feature>
<dbReference type="VEuPathDB" id="VectorBase:LLOJ005261"/>
<feature type="region of interest" description="Disordered" evidence="2">
    <location>
        <begin position="163"/>
        <end position="182"/>
    </location>
</feature>
<feature type="compositionally biased region" description="Polar residues" evidence="2">
    <location>
        <begin position="1361"/>
        <end position="1388"/>
    </location>
</feature>
<feature type="compositionally biased region" description="Polar residues" evidence="2">
    <location>
        <begin position="1222"/>
        <end position="1232"/>
    </location>
</feature>
<feature type="compositionally biased region" description="Polar residues" evidence="2">
    <location>
        <begin position="504"/>
        <end position="514"/>
    </location>
</feature>
<feature type="coiled-coil region" evidence="1">
    <location>
        <begin position="11"/>
        <end position="62"/>
    </location>
</feature>
<dbReference type="EMBL" id="AJWK01016735">
    <property type="status" value="NOT_ANNOTATED_CDS"/>
    <property type="molecule type" value="Genomic_DNA"/>
</dbReference>
<evidence type="ECO:0000256" key="2">
    <source>
        <dbReference type="SAM" id="MobiDB-lite"/>
    </source>
</evidence>
<feature type="compositionally biased region" description="Basic and acidic residues" evidence="2">
    <location>
        <begin position="1331"/>
        <end position="1343"/>
    </location>
</feature>
<organism evidence="3 4">
    <name type="scientific">Lutzomyia longipalpis</name>
    <name type="common">Sand fly</name>
    <dbReference type="NCBI Taxonomy" id="7200"/>
    <lineage>
        <taxon>Eukaryota</taxon>
        <taxon>Metazoa</taxon>
        <taxon>Ecdysozoa</taxon>
        <taxon>Arthropoda</taxon>
        <taxon>Hexapoda</taxon>
        <taxon>Insecta</taxon>
        <taxon>Pterygota</taxon>
        <taxon>Neoptera</taxon>
        <taxon>Endopterygota</taxon>
        <taxon>Diptera</taxon>
        <taxon>Nematocera</taxon>
        <taxon>Psychodoidea</taxon>
        <taxon>Psychodidae</taxon>
        <taxon>Lutzomyia</taxon>
        <taxon>Lutzomyia</taxon>
    </lineage>
</organism>
<feature type="compositionally biased region" description="Low complexity" evidence="2">
    <location>
        <begin position="1240"/>
        <end position="1250"/>
    </location>
</feature>
<feature type="coiled-coil region" evidence="1">
    <location>
        <begin position="1713"/>
        <end position="1767"/>
    </location>
</feature>
<protein>
    <submittedName>
        <fullName evidence="3">Uncharacterized protein</fullName>
    </submittedName>
</protein>
<evidence type="ECO:0000313" key="4">
    <source>
        <dbReference type="Proteomes" id="UP000092461"/>
    </source>
</evidence>
<proteinExistence type="predicted"/>
<dbReference type="EMBL" id="AJWK01016734">
    <property type="status" value="NOT_ANNOTATED_CDS"/>
    <property type="molecule type" value="Genomic_DNA"/>
</dbReference>
<name>A0A1B0CKX4_LUTLO</name>
<dbReference type="EMBL" id="AJWK01016740">
    <property type="status" value="NOT_ANNOTATED_CDS"/>
    <property type="molecule type" value="Genomic_DNA"/>
</dbReference>
<feature type="compositionally biased region" description="Acidic residues" evidence="2">
    <location>
        <begin position="1202"/>
        <end position="1211"/>
    </location>
</feature>
<dbReference type="EMBL" id="AJWK01016737">
    <property type="status" value="NOT_ANNOTATED_CDS"/>
    <property type="molecule type" value="Genomic_DNA"/>
</dbReference>
<keyword evidence="1" id="KW-0175">Coiled coil</keyword>
<evidence type="ECO:0000313" key="3">
    <source>
        <dbReference type="EnsemblMetazoa" id="LLOJ005261-PA"/>
    </source>
</evidence>
<dbReference type="EMBL" id="AJWK01016739">
    <property type="status" value="NOT_ANNOTATED_CDS"/>
    <property type="molecule type" value="Genomic_DNA"/>
</dbReference>
<feature type="compositionally biased region" description="Basic and acidic residues" evidence="2">
    <location>
        <begin position="1410"/>
        <end position="1420"/>
    </location>
</feature>
<evidence type="ECO:0000256" key="1">
    <source>
        <dbReference type="SAM" id="Coils"/>
    </source>
</evidence>
<feature type="compositionally biased region" description="Low complexity" evidence="2">
    <location>
        <begin position="1489"/>
        <end position="1503"/>
    </location>
</feature>
<dbReference type="Proteomes" id="UP000092461">
    <property type="component" value="Unassembled WGS sequence"/>
</dbReference>
<reference evidence="3" key="1">
    <citation type="submission" date="2020-05" db="UniProtKB">
        <authorList>
            <consortium name="EnsemblMetazoa"/>
        </authorList>
    </citation>
    <scope>IDENTIFICATION</scope>
    <source>
        <strain evidence="3">Jacobina</strain>
    </source>
</reference>
<dbReference type="EMBL" id="AJWK01016738">
    <property type="status" value="NOT_ANNOTATED_CDS"/>
    <property type="molecule type" value="Genomic_DNA"/>
</dbReference>
<keyword evidence="4" id="KW-1185">Reference proteome</keyword>
<dbReference type="GO" id="GO:0034453">
    <property type="term" value="P:microtubule anchoring"/>
    <property type="evidence" value="ECO:0007669"/>
    <property type="project" value="InterPro"/>
</dbReference>
<feature type="region of interest" description="Disordered" evidence="2">
    <location>
        <begin position="1187"/>
        <end position="1283"/>
    </location>
</feature>
<feature type="coiled-coil region" evidence="1">
    <location>
        <begin position="1006"/>
        <end position="1033"/>
    </location>
</feature>
<dbReference type="PANTHER" id="PTHR13958:SF3">
    <property type="entry name" value="CAP-GLY DOMAIN-CONTAINING PROTEIN-RELATED"/>
    <property type="match status" value="1"/>
</dbReference>